<accession>A0ABD4PQ68</accession>
<dbReference type="EMBL" id="JAENRE010000001">
    <property type="protein sequence ID" value="MBO3415323.1"/>
    <property type="molecule type" value="Genomic_DNA"/>
</dbReference>
<name>A0ABD4PQ68_CLOPF</name>
<reference evidence="1 2" key="1">
    <citation type="submission" date="2020-12" db="EMBL/GenBank/DDBJ databases">
        <title>Comparative genomics of Clostridium perfringens reveals patterns of host-associated phylogenetic clades and virulence factors.</title>
        <authorList>
            <person name="Smith A.H."/>
            <person name="Geier R."/>
        </authorList>
    </citation>
    <scope>NUCLEOTIDE SEQUENCE [LARGE SCALE GENOMIC DNA]</scope>
    <source>
        <strain evidence="1 2">CHD15829P</strain>
    </source>
</reference>
<proteinExistence type="predicted"/>
<dbReference type="AlphaFoldDB" id="A0ABD4PQ68"/>
<dbReference type="Proteomes" id="UP000668358">
    <property type="component" value="Unassembled WGS sequence"/>
</dbReference>
<organism evidence="1 2">
    <name type="scientific">Clostridium perfringens</name>
    <dbReference type="NCBI Taxonomy" id="1502"/>
    <lineage>
        <taxon>Bacteria</taxon>
        <taxon>Bacillati</taxon>
        <taxon>Bacillota</taxon>
        <taxon>Clostridia</taxon>
        <taxon>Eubacteriales</taxon>
        <taxon>Clostridiaceae</taxon>
        <taxon>Clostridium</taxon>
    </lineage>
</organism>
<dbReference type="RefSeq" id="WP_057231164.1">
    <property type="nucleotide sequence ID" value="NZ_CATNYE010000002.1"/>
</dbReference>
<protein>
    <submittedName>
        <fullName evidence="1">Uncharacterized protein</fullName>
    </submittedName>
</protein>
<evidence type="ECO:0000313" key="2">
    <source>
        <dbReference type="Proteomes" id="UP000668358"/>
    </source>
</evidence>
<comment type="caution">
    <text evidence="1">The sequence shown here is derived from an EMBL/GenBank/DDBJ whole genome shotgun (WGS) entry which is preliminary data.</text>
</comment>
<evidence type="ECO:0000313" key="1">
    <source>
        <dbReference type="EMBL" id="MBO3415323.1"/>
    </source>
</evidence>
<gene>
    <name evidence="1" type="ORF">JJB78_02145</name>
</gene>
<sequence length="289" mass="32754">MLMTYRQFPHPVLNEFDSGYENAKFKSVVNTKLENGYININVNFILSCGYLESLIKVGLASYAVHLECKSTRFRMIEKSNESLINIDIDSKRVNKEIEVCCLIVANQNIDDFKSDDFIEDFNGVSFQIDRGEILAHDTDKIINIEKSGDSDKVPSIFAITFEEGKLKSPLNWQASGKKIIIKISKDNFTRYKQLAKMDNFRPALANILIIPVLTDIISVIKEDSEDGVYSLSSEDECYKVIEDKLVALGYESPKKLKSETSVSVAYQLLGNLLDNSLIALEDFIMEEEE</sequence>